<dbReference type="eggNOG" id="ENOG5030EDA">
    <property type="taxonomic scope" value="Bacteria"/>
</dbReference>
<dbReference type="AlphaFoldDB" id="A0A081LAH8"/>
<comment type="caution">
    <text evidence="2">The sequence shown here is derived from an EMBL/GenBank/DDBJ whole genome shotgun (WGS) entry which is preliminary data.</text>
</comment>
<keyword evidence="3" id="KW-1185">Reference proteome</keyword>
<sequence length="62" mass="7123">MFFTYLLAICGIIIGSCIVATGFEDSPFLTRFAFKFLGISTIVLSITFVKYRRKRLLHQKTK</sequence>
<feature type="transmembrane region" description="Helical" evidence="1">
    <location>
        <begin position="32"/>
        <end position="51"/>
    </location>
</feature>
<organism evidence="2 3">
    <name type="scientific">Bacillus zhangzhouensis</name>
    <dbReference type="NCBI Taxonomy" id="1178540"/>
    <lineage>
        <taxon>Bacteria</taxon>
        <taxon>Bacillati</taxon>
        <taxon>Bacillota</taxon>
        <taxon>Bacilli</taxon>
        <taxon>Bacillales</taxon>
        <taxon>Bacillaceae</taxon>
        <taxon>Bacillus</taxon>
    </lineage>
</organism>
<gene>
    <name evidence="2" type="ORF">BA70_03060</name>
</gene>
<keyword evidence="1" id="KW-0472">Membrane</keyword>
<keyword evidence="1" id="KW-1133">Transmembrane helix</keyword>
<name>A0A081LAH8_9BACI</name>
<evidence type="ECO:0000313" key="3">
    <source>
        <dbReference type="Proteomes" id="UP000028091"/>
    </source>
</evidence>
<dbReference type="Proteomes" id="UP000028091">
    <property type="component" value="Unassembled WGS sequence"/>
</dbReference>
<dbReference type="EMBL" id="JOTP01000011">
    <property type="protein sequence ID" value="KEP26254.1"/>
    <property type="molecule type" value="Genomic_DNA"/>
</dbReference>
<evidence type="ECO:0000256" key="1">
    <source>
        <dbReference type="SAM" id="Phobius"/>
    </source>
</evidence>
<keyword evidence="1" id="KW-0812">Transmembrane</keyword>
<reference evidence="2 3" key="1">
    <citation type="submission" date="2012-09" db="EMBL/GenBank/DDBJ databases">
        <title>Genome Sequence of Bacillus sp. DW5-4.</title>
        <authorList>
            <person name="Lai Q."/>
            <person name="Liu Y."/>
            <person name="Shao Z."/>
        </authorList>
    </citation>
    <scope>NUCLEOTIDE SEQUENCE [LARGE SCALE GENOMIC DNA]</scope>
    <source>
        <strain evidence="2 3">DW5-4</strain>
    </source>
</reference>
<evidence type="ECO:0000313" key="2">
    <source>
        <dbReference type="EMBL" id="KEP26254.1"/>
    </source>
</evidence>
<accession>A0A081LAH8</accession>
<protein>
    <submittedName>
        <fullName evidence="2">Uncharacterized protein</fullName>
    </submittedName>
</protein>
<proteinExistence type="predicted"/>